<keyword evidence="2" id="KW-1185">Reference proteome</keyword>
<dbReference type="EMBL" id="QRDP01000004">
    <property type="protein sequence ID" value="RED16875.1"/>
    <property type="molecule type" value="Genomic_DNA"/>
</dbReference>
<dbReference type="Pfam" id="PF12007">
    <property type="entry name" value="DUF3501"/>
    <property type="match status" value="1"/>
</dbReference>
<dbReference type="RefSeq" id="WP_116236231.1">
    <property type="nucleotide sequence ID" value="NZ_QRDP01000004.1"/>
</dbReference>
<sequence length="197" mass="22516">MPRNTREITADDIMGLADFEQIRAEKREENLLRKRFRRLSVGPHVTVYFESWDTMWLQVQEMLRIEKGGEEQLVDELAAYNPMIPNGDELTCTLMFEVEDPARRDLLLNQLGGVIDHIHIVVDGEKIGAVPEQDVDRESASGKASAVLFLHFAFTAEQKARFRDTVNQILFQIDHPAYGHAAIMGEEMRAELSRDFG</sequence>
<dbReference type="OrthoDB" id="9780579at2"/>
<proteinExistence type="predicted"/>
<name>A0A3D9FGD5_9SPHN</name>
<dbReference type="Proteomes" id="UP000256310">
    <property type="component" value="Unassembled WGS sequence"/>
</dbReference>
<reference evidence="1 2" key="1">
    <citation type="submission" date="2018-07" db="EMBL/GenBank/DDBJ databases">
        <title>Genomic Encyclopedia of Type Strains, Phase IV (KMG-IV): sequencing the most valuable type-strain genomes for metagenomic binning, comparative biology and taxonomic classification.</title>
        <authorList>
            <person name="Goeker M."/>
        </authorList>
    </citation>
    <scope>NUCLEOTIDE SEQUENCE [LARGE SCALE GENOMIC DNA]</scope>
    <source>
        <strain evidence="1 2">DSM 26725</strain>
    </source>
</reference>
<dbReference type="AlphaFoldDB" id="A0A3D9FGD5"/>
<dbReference type="InterPro" id="IPR021890">
    <property type="entry name" value="DUF3501"/>
</dbReference>
<comment type="caution">
    <text evidence="1">The sequence shown here is derived from an EMBL/GenBank/DDBJ whole genome shotgun (WGS) entry which is preliminary data.</text>
</comment>
<evidence type="ECO:0000313" key="1">
    <source>
        <dbReference type="EMBL" id="RED16875.1"/>
    </source>
</evidence>
<organism evidence="1 2">
    <name type="scientific">Parasphingopyxis lamellibrachiae</name>
    <dbReference type="NCBI Taxonomy" id="680125"/>
    <lineage>
        <taxon>Bacteria</taxon>
        <taxon>Pseudomonadati</taxon>
        <taxon>Pseudomonadota</taxon>
        <taxon>Alphaproteobacteria</taxon>
        <taxon>Sphingomonadales</taxon>
        <taxon>Sphingomonadaceae</taxon>
        <taxon>Parasphingopyxis</taxon>
    </lineage>
</organism>
<accession>A0A3D9FGD5</accession>
<gene>
    <name evidence="1" type="ORF">DFR46_1907</name>
</gene>
<protein>
    <submittedName>
        <fullName evidence="1">Uncharacterized protein DUF3501</fullName>
    </submittedName>
</protein>
<evidence type="ECO:0000313" key="2">
    <source>
        <dbReference type="Proteomes" id="UP000256310"/>
    </source>
</evidence>